<evidence type="ECO:0000256" key="2">
    <source>
        <dbReference type="ARBA" id="ARBA00010489"/>
    </source>
</evidence>
<evidence type="ECO:0000256" key="7">
    <source>
        <dbReference type="ARBA" id="ARBA00023242"/>
    </source>
</evidence>
<feature type="compositionally biased region" description="Basic and acidic residues" evidence="8">
    <location>
        <begin position="131"/>
        <end position="158"/>
    </location>
</feature>
<dbReference type="PANTHER" id="PTHR12801:SF158">
    <property type="entry name" value="RNA EXONUCLEASE 4"/>
    <property type="match status" value="1"/>
</dbReference>
<evidence type="ECO:0000256" key="6">
    <source>
        <dbReference type="ARBA" id="ARBA00022839"/>
    </source>
</evidence>
<dbReference type="GO" id="GO:0003676">
    <property type="term" value="F:nucleic acid binding"/>
    <property type="evidence" value="ECO:0007669"/>
    <property type="project" value="InterPro"/>
</dbReference>
<evidence type="ECO:0000259" key="10">
    <source>
        <dbReference type="SMART" id="SM00479"/>
    </source>
</evidence>
<keyword evidence="4" id="KW-0540">Nuclease</keyword>
<dbReference type="Pfam" id="PF00929">
    <property type="entry name" value="RNase_T"/>
    <property type="match status" value="1"/>
</dbReference>
<organism evidence="11 12">
    <name type="scientific">Salmo salar</name>
    <name type="common">Atlantic salmon</name>
    <dbReference type="NCBI Taxonomy" id="8030"/>
    <lineage>
        <taxon>Eukaryota</taxon>
        <taxon>Metazoa</taxon>
        <taxon>Chordata</taxon>
        <taxon>Craniata</taxon>
        <taxon>Vertebrata</taxon>
        <taxon>Euteleostomi</taxon>
        <taxon>Actinopterygii</taxon>
        <taxon>Neopterygii</taxon>
        <taxon>Teleostei</taxon>
        <taxon>Protacanthopterygii</taxon>
        <taxon>Salmoniformes</taxon>
        <taxon>Salmonidae</taxon>
        <taxon>Salmoninae</taxon>
        <taxon>Salmo</taxon>
    </lineage>
</organism>
<feature type="compositionally biased region" description="Polar residues" evidence="8">
    <location>
        <begin position="172"/>
        <end position="190"/>
    </location>
</feature>
<accession>A0A1S3LV16</accession>
<feature type="domain" description="Exonuclease" evidence="10">
    <location>
        <begin position="303"/>
        <end position="464"/>
    </location>
</feature>
<keyword evidence="9" id="KW-0732">Signal</keyword>
<dbReference type="PaxDb" id="8030-ENSSSAP00000111902"/>
<dbReference type="OrthoDB" id="8191639at2759"/>
<keyword evidence="5" id="KW-0378">Hydrolase</keyword>
<feature type="signal peptide" evidence="9">
    <location>
        <begin position="1"/>
        <end position="22"/>
    </location>
</feature>
<reference evidence="12" key="1">
    <citation type="submission" date="2025-08" db="UniProtKB">
        <authorList>
            <consortium name="RefSeq"/>
        </authorList>
    </citation>
    <scope>IDENTIFICATION</scope>
</reference>
<dbReference type="InterPro" id="IPR037431">
    <property type="entry name" value="REX4_DEDDh_dom"/>
</dbReference>
<keyword evidence="6 12" id="KW-0269">Exonuclease</keyword>
<gene>
    <name evidence="12" type="primary">LOC106568724</name>
</gene>
<dbReference type="GO" id="GO:0008408">
    <property type="term" value="F:3'-5' exonuclease activity"/>
    <property type="evidence" value="ECO:0007669"/>
    <property type="project" value="InterPro"/>
</dbReference>
<evidence type="ECO:0000256" key="1">
    <source>
        <dbReference type="ARBA" id="ARBA00004123"/>
    </source>
</evidence>
<protein>
    <recommendedName>
        <fullName evidence="3">RNA exonuclease 4</fullName>
    </recommendedName>
</protein>
<dbReference type="FunFam" id="3.30.420.10:FF:000007">
    <property type="entry name" value="Interferon-stimulated exonuclease gene 20"/>
    <property type="match status" value="1"/>
</dbReference>
<evidence type="ECO:0000256" key="5">
    <source>
        <dbReference type="ARBA" id="ARBA00022801"/>
    </source>
</evidence>
<feature type="region of interest" description="Disordered" evidence="8">
    <location>
        <begin position="465"/>
        <end position="491"/>
    </location>
</feature>
<dbReference type="RefSeq" id="XP_013994787.1">
    <property type="nucleotide sequence ID" value="XM_014139312.2"/>
</dbReference>
<evidence type="ECO:0000256" key="9">
    <source>
        <dbReference type="SAM" id="SignalP"/>
    </source>
</evidence>
<comment type="similarity">
    <text evidence="2">Belongs to the REXO4 family.</text>
</comment>
<keyword evidence="7" id="KW-0539">Nucleus</keyword>
<dbReference type="InterPro" id="IPR047021">
    <property type="entry name" value="REXO1/3/4-like"/>
</dbReference>
<dbReference type="KEGG" id="sasa:106568724"/>
<dbReference type="GeneID" id="106568724"/>
<dbReference type="GO" id="GO:0005730">
    <property type="term" value="C:nucleolus"/>
    <property type="evidence" value="ECO:0007669"/>
    <property type="project" value="UniProtKB-ARBA"/>
</dbReference>
<dbReference type="SMART" id="SM00479">
    <property type="entry name" value="EXOIII"/>
    <property type="match status" value="1"/>
</dbReference>
<dbReference type="STRING" id="8030.ENSSSAP00000111902"/>
<dbReference type="GO" id="GO:0006308">
    <property type="term" value="P:DNA catabolic process"/>
    <property type="evidence" value="ECO:0007669"/>
    <property type="project" value="TreeGrafter"/>
</dbReference>
<feature type="region of interest" description="Disordered" evidence="8">
    <location>
        <begin position="48"/>
        <end position="102"/>
    </location>
</feature>
<evidence type="ECO:0000313" key="11">
    <source>
        <dbReference type="Proteomes" id="UP001652741"/>
    </source>
</evidence>
<keyword evidence="11" id="KW-1185">Reference proteome</keyword>
<dbReference type="PANTHER" id="PTHR12801">
    <property type="entry name" value="RNA EXONUCLEASE REXO1 / RECO3 FAMILY MEMBER-RELATED"/>
    <property type="match status" value="1"/>
</dbReference>
<evidence type="ECO:0000256" key="3">
    <source>
        <dbReference type="ARBA" id="ARBA00016937"/>
    </source>
</evidence>
<proteinExistence type="inferred from homology"/>
<dbReference type="InterPro" id="IPR012337">
    <property type="entry name" value="RNaseH-like_sf"/>
</dbReference>
<evidence type="ECO:0000256" key="4">
    <source>
        <dbReference type="ARBA" id="ARBA00022722"/>
    </source>
</evidence>
<feature type="compositionally biased region" description="Basic and acidic residues" evidence="8">
    <location>
        <begin position="82"/>
        <end position="91"/>
    </location>
</feature>
<dbReference type="Gene3D" id="3.30.420.10">
    <property type="entry name" value="Ribonuclease H-like superfamily/Ribonuclease H"/>
    <property type="match status" value="1"/>
</dbReference>
<dbReference type="AlphaFoldDB" id="A0A1S3LV16"/>
<feature type="region of interest" description="Disordered" evidence="8">
    <location>
        <begin position="116"/>
        <end position="259"/>
    </location>
</feature>
<dbReference type="CDD" id="cd06144">
    <property type="entry name" value="REX4_like"/>
    <property type="match status" value="1"/>
</dbReference>
<dbReference type="SUPFAM" id="SSF53098">
    <property type="entry name" value="Ribonuclease H-like"/>
    <property type="match status" value="1"/>
</dbReference>
<feature type="compositionally biased region" description="Polar residues" evidence="8">
    <location>
        <begin position="226"/>
        <end position="235"/>
    </location>
</feature>
<sequence length="491" mass="54932">MACRKMCNIGSLIVYSITIVAALNQNPVDSKIFKSKAHSHRDMCKVKPEKTNSAAFKMPKSSQSQTKKKPLKKTFFQHTKKKEPVSKDQGKTKALLPPKDAQQFSTNWKTLLEVFKSNPPPVKKQPFQQNSKKEFPKKPTKDISKKDETHKKPTKDISTEVAVAHKKPAKNLSKTVNDATKATKPKQVNSGKAWKDSAVPSKSQVNGIDPGPSGTEQPKAKKRKQSSVQTDSNAQLKKKVEVEEKKPTESDMWFDDVDPDDIEATVGTEAADIMRKIQGTQKTDAQTTEKALVKDRAFEGLTKAVAMDCEMVGVGPDGEDSIVARVSLVNQFGKCIYDKYVKPTEKVTDYRTAVSGIRPDDIKNGEDVKTVQKEVAEILQGRTLVGHAIHNDLKILFLDHPKKRIRDTQKYKPFKTIVKSGRPSLKLLCREILGVKVQQGEHSSVQDAQATMRLYTVAKKHWEAEIKASHNNPELTKKTKEPRKPKSPKHK</sequence>
<name>A0A1S3LV16_SALSA</name>
<comment type="subcellular location">
    <subcellularLocation>
        <location evidence="1">Nucleus</location>
    </subcellularLocation>
</comment>
<feature type="compositionally biased region" description="Basic and acidic residues" evidence="8">
    <location>
        <begin position="475"/>
        <end position="484"/>
    </location>
</feature>
<dbReference type="InterPro" id="IPR036397">
    <property type="entry name" value="RNaseH_sf"/>
</dbReference>
<feature type="chain" id="PRO_5010383655" description="RNA exonuclease 4" evidence="9">
    <location>
        <begin position="23"/>
        <end position="491"/>
    </location>
</feature>
<dbReference type="GO" id="GO:0006364">
    <property type="term" value="P:rRNA processing"/>
    <property type="evidence" value="ECO:0007669"/>
    <property type="project" value="InterPro"/>
</dbReference>
<dbReference type="InterPro" id="IPR013520">
    <property type="entry name" value="Ribonucl_H"/>
</dbReference>
<feature type="compositionally biased region" description="Basic and acidic residues" evidence="8">
    <location>
        <begin position="238"/>
        <end position="249"/>
    </location>
</feature>
<evidence type="ECO:0000313" key="12">
    <source>
        <dbReference type="RefSeq" id="XP_013994787.1"/>
    </source>
</evidence>
<evidence type="ECO:0000256" key="8">
    <source>
        <dbReference type="SAM" id="MobiDB-lite"/>
    </source>
</evidence>
<dbReference type="OMA" id="APANKEQ"/>
<dbReference type="Proteomes" id="UP001652741">
    <property type="component" value="Chromosome ssa01"/>
</dbReference>